<sequence length="46" mass="5426">MEKDHETVRTNQARAGETPHIVRYILMFSVTMVVLIFAALLFFWSR</sequence>
<reference evidence="2 4" key="1">
    <citation type="submission" date="2018-06" db="EMBL/GenBank/DDBJ databases">
        <title>Complete Genome Sequence of the Microcystin-Degrading Bacterium Sphingosinicella microcystinivorans Strain B-9.</title>
        <authorList>
            <person name="Jin H."/>
            <person name="Nishizawa T."/>
            <person name="Guo Y."/>
            <person name="Nishizawa A."/>
            <person name="Park H."/>
            <person name="Kato H."/>
            <person name="Tsuji K."/>
            <person name="Harada K."/>
        </authorList>
    </citation>
    <scope>NUCLEOTIDE SEQUENCE [LARGE SCALE GENOMIC DNA]</scope>
    <source>
        <strain evidence="2 4">B9</strain>
    </source>
</reference>
<dbReference type="EMBL" id="RBWX01000009">
    <property type="protein sequence ID" value="RKS88043.1"/>
    <property type="molecule type" value="Genomic_DNA"/>
</dbReference>
<proteinExistence type="predicted"/>
<keyword evidence="1" id="KW-1133">Transmembrane helix</keyword>
<organism evidence="2 4">
    <name type="scientific">Sphingosinicella microcystinivorans</name>
    <dbReference type="NCBI Taxonomy" id="335406"/>
    <lineage>
        <taxon>Bacteria</taxon>
        <taxon>Pseudomonadati</taxon>
        <taxon>Pseudomonadota</taxon>
        <taxon>Alphaproteobacteria</taxon>
        <taxon>Sphingomonadales</taxon>
        <taxon>Sphingosinicellaceae</taxon>
        <taxon>Sphingosinicella</taxon>
    </lineage>
</organism>
<name>A0AAD1D915_SPHMI</name>
<evidence type="ECO:0000313" key="3">
    <source>
        <dbReference type="EMBL" id="RKS88043.1"/>
    </source>
</evidence>
<dbReference type="AlphaFoldDB" id="A0AAD1D915"/>
<dbReference type="RefSeq" id="WP_170151780.1">
    <property type="nucleotide sequence ID" value="NZ_AP018711.1"/>
</dbReference>
<dbReference type="Proteomes" id="UP000276029">
    <property type="component" value="Unassembled WGS sequence"/>
</dbReference>
<gene>
    <name evidence="3" type="ORF">DFR51_2690</name>
    <name evidence="2" type="ORF">SmB9_35120</name>
</gene>
<keyword evidence="1" id="KW-0472">Membrane</keyword>
<keyword evidence="1" id="KW-0812">Transmembrane</keyword>
<evidence type="ECO:0000256" key="1">
    <source>
        <dbReference type="SAM" id="Phobius"/>
    </source>
</evidence>
<evidence type="ECO:0000313" key="2">
    <source>
        <dbReference type="EMBL" id="BBE35854.1"/>
    </source>
</evidence>
<reference evidence="3 5" key="2">
    <citation type="submission" date="2018-10" db="EMBL/GenBank/DDBJ databases">
        <title>Genomic Encyclopedia of Type Strains, Phase IV (KMG-IV): sequencing the most valuable type-strain genomes for metagenomic binning, comparative biology and taxonomic classification.</title>
        <authorList>
            <person name="Goeker M."/>
        </authorList>
    </citation>
    <scope>NUCLEOTIDE SEQUENCE [LARGE SCALE GENOMIC DNA]</scope>
    <source>
        <strain evidence="3 5">DSM 19791</strain>
    </source>
</reference>
<dbReference type="Proteomes" id="UP000275727">
    <property type="component" value="Chromosome"/>
</dbReference>
<feature type="transmembrane region" description="Helical" evidence="1">
    <location>
        <begin position="21"/>
        <end position="44"/>
    </location>
</feature>
<evidence type="ECO:0000313" key="4">
    <source>
        <dbReference type="Proteomes" id="UP000275727"/>
    </source>
</evidence>
<dbReference type="KEGG" id="smic:SmB9_35120"/>
<dbReference type="EMBL" id="AP018711">
    <property type="protein sequence ID" value="BBE35854.1"/>
    <property type="molecule type" value="Genomic_DNA"/>
</dbReference>
<evidence type="ECO:0000313" key="5">
    <source>
        <dbReference type="Proteomes" id="UP000276029"/>
    </source>
</evidence>
<accession>A0AAD1D915</accession>
<keyword evidence="5" id="KW-1185">Reference proteome</keyword>
<protein>
    <submittedName>
        <fullName evidence="2">Uncharacterized protein</fullName>
    </submittedName>
</protein>